<dbReference type="InterPro" id="IPR003595">
    <property type="entry name" value="Tyr_Pase_cat"/>
</dbReference>
<dbReference type="Gene3D" id="3.90.190.10">
    <property type="entry name" value="Protein tyrosine phosphatase superfamily"/>
    <property type="match status" value="1"/>
</dbReference>
<keyword evidence="7" id="KW-0378">Hydrolase</keyword>
<dbReference type="OMA" id="CESKPPH"/>
<dbReference type="EMBL" id="ACPB03016813">
    <property type="status" value="NOT_ANNOTATED_CDS"/>
    <property type="molecule type" value="Genomic_DNA"/>
</dbReference>
<evidence type="ECO:0000256" key="10">
    <source>
        <dbReference type="ARBA" id="ARBA00047761"/>
    </source>
</evidence>
<evidence type="ECO:0000259" key="15">
    <source>
        <dbReference type="PROSITE" id="PS50056"/>
    </source>
</evidence>
<dbReference type="AlphaFoldDB" id="R4G488"/>
<evidence type="ECO:0000256" key="9">
    <source>
        <dbReference type="ARBA" id="ARBA00023242"/>
    </source>
</evidence>
<dbReference type="EnsemblMetazoa" id="RPRC003879-RA">
    <property type="protein sequence ID" value="RPRC003879-PA"/>
    <property type="gene ID" value="RPRC003879"/>
</dbReference>
<keyword evidence="8" id="KW-0904">Protein phosphatase</keyword>
<sequence length="191" mass="22401">MSEEYDVLAPWNFKWIIKKELAIMGYPKSEANIKYIVKQGITHLVSLSPEKQPSFEYFPNHFRWTPLDVLEFEPPSIDQIKSFINICQTAIFNGESVGVHCRLGRGRSGVMAACYLVHFYGQRPEYAVTNVRCQQPGAIETFSQEKTVYKYYDSLHTDTETEDEVDLYIRTIPRPNWDYKPRPRRFLDFDT</sequence>
<dbReference type="InterPro" id="IPR029021">
    <property type="entry name" value="Prot-tyrosine_phosphatase-like"/>
</dbReference>
<name>R4G488_RHOPR</name>
<dbReference type="InterPro" id="IPR000387">
    <property type="entry name" value="Tyr_Pase_dom"/>
</dbReference>
<reference evidence="18" key="2">
    <citation type="submission" date="2015-04" db="EMBL/GenBank/DDBJ databases">
        <authorList>
            <person name="Wilson R.K."/>
            <person name="Warren W."/>
            <person name="Dotson E."/>
            <person name="Oliveira P.L."/>
        </authorList>
    </citation>
    <scope>NUCLEOTIDE SEQUENCE</scope>
</reference>
<proteinExistence type="evidence at transcript level"/>
<dbReference type="eggNOG" id="KOG1720">
    <property type="taxonomic scope" value="Eukaryota"/>
</dbReference>
<evidence type="ECO:0000313" key="16">
    <source>
        <dbReference type="EMBL" id="JAA75935.1"/>
    </source>
</evidence>
<comment type="subcellular location">
    <subcellularLocation>
        <location evidence="2">Cytoplasm</location>
        <location evidence="2">Cytosol</location>
    </subcellularLocation>
    <subcellularLocation>
        <location evidence="1">Nucleus</location>
    </subcellularLocation>
</comment>
<dbReference type="STRING" id="13249.R4G488"/>
<evidence type="ECO:0000256" key="6">
    <source>
        <dbReference type="ARBA" id="ARBA00022490"/>
    </source>
</evidence>
<dbReference type="Proteomes" id="UP000015103">
    <property type="component" value="Unassembled WGS sequence"/>
</dbReference>
<evidence type="ECO:0000256" key="8">
    <source>
        <dbReference type="ARBA" id="ARBA00022912"/>
    </source>
</evidence>
<evidence type="ECO:0000256" key="3">
    <source>
        <dbReference type="ARBA" id="ARBA00008601"/>
    </source>
</evidence>
<dbReference type="PANTHER" id="PTHR23339">
    <property type="entry name" value="TYROSINE SPECIFIC PROTEIN PHOSPHATASE AND DUAL SPECIFICITY PROTEIN PHOSPHATASE"/>
    <property type="match status" value="1"/>
</dbReference>
<evidence type="ECO:0000256" key="14">
    <source>
        <dbReference type="ARBA" id="ARBA00081937"/>
    </source>
</evidence>
<dbReference type="SUPFAM" id="SSF52799">
    <property type="entry name" value="(Phosphotyrosine protein) phosphatases II"/>
    <property type="match status" value="1"/>
</dbReference>
<keyword evidence="9" id="KW-0539">Nucleus</keyword>
<dbReference type="VEuPathDB" id="VectorBase:RPRC003879"/>
<dbReference type="InterPro" id="IPR020422">
    <property type="entry name" value="TYR_PHOSPHATASE_DUAL_dom"/>
</dbReference>
<dbReference type="GeneID" id="141454221"/>
<comment type="catalytic activity">
    <reaction evidence="10">
        <text>O-phospho-L-seryl-[protein] + H2O = L-seryl-[protein] + phosphate</text>
        <dbReference type="Rhea" id="RHEA:20629"/>
        <dbReference type="Rhea" id="RHEA-COMP:9863"/>
        <dbReference type="Rhea" id="RHEA-COMP:11604"/>
        <dbReference type="ChEBI" id="CHEBI:15377"/>
        <dbReference type="ChEBI" id="CHEBI:29999"/>
        <dbReference type="ChEBI" id="CHEBI:43474"/>
        <dbReference type="ChEBI" id="CHEBI:83421"/>
        <dbReference type="EC" id="3.1.3.16"/>
    </reaction>
</comment>
<dbReference type="EC" id="3.1.3.16" evidence="5"/>
<dbReference type="PROSITE" id="PS50056">
    <property type="entry name" value="TYR_PHOSPHATASE_2"/>
    <property type="match status" value="1"/>
</dbReference>
<dbReference type="SMART" id="SM00195">
    <property type="entry name" value="DSPc"/>
    <property type="match status" value="1"/>
</dbReference>
<reference evidence="16" key="1">
    <citation type="submission" date="2013-04" db="EMBL/GenBank/DDBJ databases">
        <title>An insight into the transcriptome of the digestive tract of the blood sucking bug, Rhodnius prolixus.</title>
        <authorList>
            <person name="Ribeiro J.M.C."/>
            <person name="Genta F.A."/>
            <person name="Sorgine M.H.F."/>
            <person name="Paiva-Silva G.O."/>
            <person name="Majerowicz D."/>
            <person name="Medeiros M."/>
            <person name="Koerich L."/>
            <person name="Terra W.R."/>
            <person name="Ferreira C."/>
            <person name="Pimentel A.C."/>
            <person name="Bisch P.M."/>
            <person name="Diniz M.M.P."/>
            <person name="Nascimento R."/>
            <person name="Salmon D."/>
            <person name="Silber A.M."/>
            <person name="Alves M."/>
            <person name="Oliveira M.F."/>
            <person name="Gondim K.C."/>
            <person name="Silva Neto M.A.C."/>
            <person name="Atella G.C."/>
            <person name="Araujo H."/>
            <person name="Dias F.S."/>
            <person name="Polycarpo C.R."/>
            <person name="Fampa P."/>
            <person name="Melo A.C."/>
            <person name="Tanaka A.S."/>
            <person name="Balczun C."/>
            <person name="Oliveira J.H.M."/>
            <person name="Goncalves R."/>
            <person name="Lazoski C."/>
            <person name="Pereira M.A."/>
            <person name="Rivera-Pomar R."/>
            <person name="Diambra L."/>
            <person name="Schaub G.A."/>
            <person name="Garcia E.S."/>
            <person name="Azambuja P."/>
            <person name="Braz G.R.C."/>
            <person name="Oliveira P.L."/>
        </authorList>
    </citation>
    <scope>NUCLEOTIDE SEQUENCE</scope>
</reference>
<evidence type="ECO:0000256" key="13">
    <source>
        <dbReference type="ARBA" id="ARBA00068789"/>
    </source>
</evidence>
<dbReference type="InterPro" id="IPR016130">
    <property type="entry name" value="Tyr_Pase_AS"/>
</dbReference>
<protein>
    <recommendedName>
        <fullName evidence="13">Dual specificity protein phosphatase 23</fullName>
        <ecNumber evidence="5">3.1.3.16</ecNumber>
        <ecNumber evidence="4">3.1.3.48</ecNumber>
    </recommendedName>
    <alternativeName>
        <fullName evidence="14">Low molecular mass dual specificity phosphatase 3</fullName>
    </alternativeName>
</protein>
<dbReference type="EC" id="3.1.3.48" evidence="4"/>
<feature type="domain" description="Tyrosine specific protein phosphatases" evidence="15">
    <location>
        <begin position="81"/>
        <end position="146"/>
    </location>
</feature>
<evidence type="ECO:0000256" key="11">
    <source>
        <dbReference type="ARBA" id="ARBA00048336"/>
    </source>
</evidence>
<dbReference type="EMBL" id="GAHY01001575">
    <property type="protein sequence ID" value="JAA75935.1"/>
    <property type="molecule type" value="mRNA"/>
</dbReference>
<evidence type="ECO:0000313" key="18">
    <source>
        <dbReference type="Proteomes" id="UP000015103"/>
    </source>
</evidence>
<evidence type="ECO:0000256" key="1">
    <source>
        <dbReference type="ARBA" id="ARBA00004123"/>
    </source>
</evidence>
<comment type="similarity">
    <text evidence="3">Belongs to the protein-tyrosine phosphatase family. Non-receptor class dual specificity subfamily.</text>
</comment>
<dbReference type="GO" id="GO:0005829">
    <property type="term" value="C:cytosol"/>
    <property type="evidence" value="ECO:0007669"/>
    <property type="project" value="UniProtKB-SubCell"/>
</dbReference>
<evidence type="ECO:0000256" key="2">
    <source>
        <dbReference type="ARBA" id="ARBA00004514"/>
    </source>
</evidence>
<dbReference type="HOGENOM" id="CLU_047330_4_2_1"/>
<dbReference type="InterPro" id="IPR057023">
    <property type="entry name" value="PTP-SAK"/>
</dbReference>
<dbReference type="PROSITE" id="PS00383">
    <property type="entry name" value="TYR_PHOSPHATASE_1"/>
    <property type="match status" value="1"/>
</dbReference>
<evidence type="ECO:0000313" key="17">
    <source>
        <dbReference type="EnsemblMetazoa" id="RPRC003879-PA"/>
    </source>
</evidence>
<comment type="function">
    <text evidence="12">Protein phosphatase that mediates dephosphorylation of proteins phosphorylated on Tyr and Ser/Thr residues. In vitro, it can dephosphorylate p44-ERK1 (MAPK3) but not p54 SAPK-beta (MAPK10) in vitro. Able to enhance activation of JNK and p38 (MAPK14).</text>
</comment>
<evidence type="ECO:0000256" key="4">
    <source>
        <dbReference type="ARBA" id="ARBA00013064"/>
    </source>
</evidence>
<evidence type="ECO:0000256" key="7">
    <source>
        <dbReference type="ARBA" id="ARBA00022801"/>
    </source>
</evidence>
<dbReference type="GO" id="GO:0004722">
    <property type="term" value="F:protein serine/threonine phosphatase activity"/>
    <property type="evidence" value="ECO:0007669"/>
    <property type="project" value="UniProtKB-EC"/>
</dbReference>
<dbReference type="Pfam" id="PF22784">
    <property type="entry name" value="PTP-SAK"/>
    <property type="match status" value="1"/>
</dbReference>
<evidence type="ECO:0000256" key="5">
    <source>
        <dbReference type="ARBA" id="ARBA00013081"/>
    </source>
</evidence>
<dbReference type="InterPro" id="IPR050561">
    <property type="entry name" value="PTP"/>
</dbReference>
<dbReference type="GO" id="GO:0005634">
    <property type="term" value="C:nucleus"/>
    <property type="evidence" value="ECO:0007669"/>
    <property type="project" value="UniProtKB-SubCell"/>
</dbReference>
<evidence type="ECO:0000256" key="12">
    <source>
        <dbReference type="ARBA" id="ARBA00053915"/>
    </source>
</evidence>
<comment type="catalytic activity">
    <reaction evidence="11">
        <text>O-phospho-L-threonyl-[protein] + H2O = L-threonyl-[protein] + phosphate</text>
        <dbReference type="Rhea" id="RHEA:47004"/>
        <dbReference type="Rhea" id="RHEA-COMP:11060"/>
        <dbReference type="Rhea" id="RHEA-COMP:11605"/>
        <dbReference type="ChEBI" id="CHEBI:15377"/>
        <dbReference type="ChEBI" id="CHEBI:30013"/>
        <dbReference type="ChEBI" id="CHEBI:43474"/>
        <dbReference type="ChEBI" id="CHEBI:61977"/>
        <dbReference type="EC" id="3.1.3.16"/>
    </reaction>
</comment>
<dbReference type="RefSeq" id="XP_073984325.1">
    <property type="nucleotide sequence ID" value="XM_074128224.1"/>
</dbReference>
<keyword evidence="6" id="KW-0963">Cytoplasm</keyword>
<accession>R4G488</accession>
<dbReference type="GO" id="GO:0004725">
    <property type="term" value="F:protein tyrosine phosphatase activity"/>
    <property type="evidence" value="ECO:0007669"/>
    <property type="project" value="UniProtKB-EC"/>
</dbReference>
<dbReference type="SMART" id="SM00404">
    <property type="entry name" value="PTPc_motif"/>
    <property type="match status" value="1"/>
</dbReference>
<organism evidence="16">
    <name type="scientific">Rhodnius prolixus</name>
    <name type="common">Triatomid bug</name>
    <dbReference type="NCBI Taxonomy" id="13249"/>
    <lineage>
        <taxon>Eukaryota</taxon>
        <taxon>Metazoa</taxon>
        <taxon>Ecdysozoa</taxon>
        <taxon>Arthropoda</taxon>
        <taxon>Hexapoda</taxon>
        <taxon>Insecta</taxon>
        <taxon>Pterygota</taxon>
        <taxon>Neoptera</taxon>
        <taxon>Paraneoptera</taxon>
        <taxon>Hemiptera</taxon>
        <taxon>Heteroptera</taxon>
        <taxon>Panheteroptera</taxon>
        <taxon>Cimicomorpha</taxon>
        <taxon>Reduviidae</taxon>
        <taxon>Triatominae</taxon>
        <taxon>Rhodnius</taxon>
    </lineage>
</organism>
<dbReference type="FunFam" id="3.90.190.10:FF:000063">
    <property type="entry name" value="Dual specificity phosphatase 23"/>
    <property type="match status" value="1"/>
</dbReference>
<reference evidence="17" key="3">
    <citation type="submission" date="2015-05" db="UniProtKB">
        <authorList>
            <consortium name="EnsemblMetazoa"/>
        </authorList>
    </citation>
    <scope>IDENTIFICATION</scope>
</reference>
<keyword evidence="18" id="KW-1185">Reference proteome</keyword>